<name>A0A266Q162_9GAMM</name>
<evidence type="ECO:0000256" key="1">
    <source>
        <dbReference type="SAM" id="Phobius"/>
    </source>
</evidence>
<protein>
    <submittedName>
        <fullName evidence="2">Uncharacterized protein</fullName>
    </submittedName>
</protein>
<keyword evidence="1" id="KW-0812">Transmembrane</keyword>
<feature type="transmembrane region" description="Helical" evidence="1">
    <location>
        <begin position="14"/>
        <end position="33"/>
    </location>
</feature>
<organism evidence="2 3">
    <name type="scientific">Cellvibrio mixtus</name>
    <dbReference type="NCBI Taxonomy" id="39650"/>
    <lineage>
        <taxon>Bacteria</taxon>
        <taxon>Pseudomonadati</taxon>
        <taxon>Pseudomonadota</taxon>
        <taxon>Gammaproteobacteria</taxon>
        <taxon>Cellvibrionales</taxon>
        <taxon>Cellvibrionaceae</taxon>
        <taxon>Cellvibrio</taxon>
    </lineage>
</organism>
<feature type="transmembrane region" description="Helical" evidence="1">
    <location>
        <begin position="230"/>
        <end position="250"/>
    </location>
</feature>
<evidence type="ECO:0000313" key="2">
    <source>
        <dbReference type="EMBL" id="OZY83602.1"/>
    </source>
</evidence>
<accession>A0A266Q162</accession>
<keyword evidence="3" id="KW-1185">Reference proteome</keyword>
<reference evidence="3" key="1">
    <citation type="submission" date="2017-05" db="EMBL/GenBank/DDBJ databases">
        <authorList>
            <person name="Barney B.M."/>
        </authorList>
    </citation>
    <scope>NUCLEOTIDE SEQUENCE [LARGE SCALE GENOMIC DNA]</scope>
    <source>
        <strain evidence="3">PSBB022</strain>
    </source>
</reference>
<comment type="caution">
    <text evidence="2">The sequence shown here is derived from an EMBL/GenBank/DDBJ whole genome shotgun (WGS) entry which is preliminary data.</text>
</comment>
<evidence type="ECO:0000313" key="3">
    <source>
        <dbReference type="Proteomes" id="UP000216101"/>
    </source>
</evidence>
<keyword evidence="1" id="KW-0472">Membrane</keyword>
<keyword evidence="1" id="KW-1133">Transmembrane helix</keyword>
<dbReference type="EMBL" id="NHNI01000004">
    <property type="protein sequence ID" value="OZY83602.1"/>
    <property type="molecule type" value="Genomic_DNA"/>
</dbReference>
<feature type="transmembrane region" description="Helical" evidence="1">
    <location>
        <begin position="105"/>
        <end position="126"/>
    </location>
</feature>
<sequence>MGAYCLTEIIFIKVLYFIKLVLYIALVATYGVFGSSVELSAGWQGIVHLEKSMADLSRLKADVDFMKTLAAEGAQVPLTAGLPLFLAGVIFGAAALLHYASVSFAVFDGISTLSIWGGALLLYALWGIGWGMKNRTVFKVQGNKNRVVGTVWAGIGFSIFLFSVTLAIISYRLQNSQLGVFMMPVVLGLYGLGWIITAEVSAQRWMALVGVGCFVVVPLIAWLSLRPEQLLVYALALIGSALIPGWLLMAKEKMVT</sequence>
<feature type="transmembrane region" description="Helical" evidence="1">
    <location>
        <begin position="177"/>
        <end position="198"/>
    </location>
</feature>
<proteinExistence type="predicted"/>
<feature type="transmembrane region" description="Helical" evidence="1">
    <location>
        <begin position="76"/>
        <end position="99"/>
    </location>
</feature>
<gene>
    <name evidence="2" type="ORF">CBP51_19545</name>
</gene>
<dbReference type="RefSeq" id="WP_094986252.1">
    <property type="nucleotide sequence ID" value="NZ_NHNI01000004.1"/>
</dbReference>
<dbReference type="Proteomes" id="UP000216101">
    <property type="component" value="Unassembled WGS sequence"/>
</dbReference>
<dbReference type="AlphaFoldDB" id="A0A266Q162"/>
<feature type="transmembrane region" description="Helical" evidence="1">
    <location>
        <begin position="205"/>
        <end position="224"/>
    </location>
</feature>
<feature type="transmembrane region" description="Helical" evidence="1">
    <location>
        <begin position="147"/>
        <end position="171"/>
    </location>
</feature>